<organism evidence="6 7">
    <name type="scientific">Rhodococcus coprophilus</name>
    <dbReference type="NCBI Taxonomy" id="38310"/>
    <lineage>
        <taxon>Bacteria</taxon>
        <taxon>Bacillati</taxon>
        <taxon>Actinomycetota</taxon>
        <taxon>Actinomycetes</taxon>
        <taxon>Mycobacteriales</taxon>
        <taxon>Nocardiaceae</taxon>
        <taxon>Rhodococcus</taxon>
    </lineage>
</organism>
<keyword evidence="4" id="KW-0732">Signal</keyword>
<dbReference type="AlphaFoldDB" id="A0A2X4WV16"/>
<dbReference type="InterPro" id="IPR051201">
    <property type="entry name" value="Chloro_Bact_Ser_Proteases"/>
</dbReference>
<accession>A0A2X4WV16</accession>
<reference evidence="6 7" key="1">
    <citation type="submission" date="2018-06" db="EMBL/GenBank/DDBJ databases">
        <authorList>
            <consortium name="Pathogen Informatics"/>
            <person name="Doyle S."/>
        </authorList>
    </citation>
    <scope>NUCLEOTIDE SEQUENCE [LARGE SCALE GENOMIC DNA]</scope>
    <source>
        <strain evidence="6 7">NCTC10994</strain>
    </source>
</reference>
<dbReference type="KEGG" id="rcr:NCTC10994_01768"/>
<dbReference type="PANTHER" id="PTHR43343">
    <property type="entry name" value="PEPTIDASE S12"/>
    <property type="match status" value="1"/>
</dbReference>
<dbReference type="InterPro" id="IPR001940">
    <property type="entry name" value="Peptidase_S1C"/>
</dbReference>
<dbReference type="PANTHER" id="PTHR43343:SF3">
    <property type="entry name" value="PROTEASE DO-LIKE 8, CHLOROPLASTIC"/>
    <property type="match status" value="1"/>
</dbReference>
<evidence type="ECO:0000259" key="5">
    <source>
        <dbReference type="PROSITE" id="PS50106"/>
    </source>
</evidence>
<evidence type="ECO:0000313" key="7">
    <source>
        <dbReference type="Proteomes" id="UP000249091"/>
    </source>
</evidence>
<dbReference type="InterPro" id="IPR001478">
    <property type="entry name" value="PDZ"/>
</dbReference>
<dbReference type="STRING" id="1219011.GCA_001895045_02861"/>
<dbReference type="GO" id="GO:0006508">
    <property type="term" value="P:proteolysis"/>
    <property type="evidence" value="ECO:0007669"/>
    <property type="project" value="UniProtKB-KW"/>
</dbReference>
<dbReference type="Gene3D" id="2.40.10.10">
    <property type="entry name" value="Trypsin-like serine proteases"/>
    <property type="match status" value="2"/>
</dbReference>
<dbReference type="PROSITE" id="PS50106">
    <property type="entry name" value="PDZ"/>
    <property type="match status" value="1"/>
</dbReference>
<sequence length="357" mass="35816">MTRRGGSVLLVAFAVATSLLASAPEVIDSALPPPPPPVPAAPPAPLAADELAARTVPVVVTIDASRGWTGVSGSGIVLTPDGTVLTNHHVVSGATDITAVSAATGLIYDVEVVGYDSALDIAVLQLAAASGLPVAPVTDDLPAAGTPVTAFGNADGGGVVVAAPGTVVAADRSVMVRDSTEGSRKRLTGMLQTDTPIRPGDSGGPLVDHYGAVVGVNTAGAIEDGPQEAADSPPEAYAVPIGEALAVVEQVRTGGGTDTVHVGPTPRLGVGVTTARADGADRGAEVLWVSFGTPAYDAGIEIGDVVVSFGGDRVSSTTELESRLRMRKPGDAVPIEWQDADGRTRSAEVVLEEGPVR</sequence>
<comment type="similarity">
    <text evidence="1">Belongs to the peptidase S1C family.</text>
</comment>
<keyword evidence="2 6" id="KW-0645">Protease</keyword>
<feature type="domain" description="PDZ" evidence="5">
    <location>
        <begin position="247"/>
        <end position="341"/>
    </location>
</feature>
<evidence type="ECO:0000256" key="3">
    <source>
        <dbReference type="ARBA" id="ARBA00022801"/>
    </source>
</evidence>
<feature type="chain" id="PRO_5038469939" evidence="4">
    <location>
        <begin position="24"/>
        <end position="357"/>
    </location>
</feature>
<dbReference type="SUPFAM" id="SSF50156">
    <property type="entry name" value="PDZ domain-like"/>
    <property type="match status" value="1"/>
</dbReference>
<gene>
    <name evidence="6" type="primary">hhoB_2</name>
    <name evidence="6" type="ORF">NCTC10994_01768</name>
</gene>
<dbReference type="Pfam" id="PF13180">
    <property type="entry name" value="PDZ_2"/>
    <property type="match status" value="1"/>
</dbReference>
<dbReference type="EMBL" id="LS483468">
    <property type="protein sequence ID" value="SQI30845.1"/>
    <property type="molecule type" value="Genomic_DNA"/>
</dbReference>
<dbReference type="InterPro" id="IPR036034">
    <property type="entry name" value="PDZ_sf"/>
</dbReference>
<dbReference type="Proteomes" id="UP000249091">
    <property type="component" value="Chromosome 1"/>
</dbReference>
<proteinExistence type="inferred from homology"/>
<protein>
    <submittedName>
        <fullName evidence="6">Serine protease</fullName>
    </submittedName>
</protein>
<keyword evidence="3" id="KW-0378">Hydrolase</keyword>
<evidence type="ECO:0000313" key="6">
    <source>
        <dbReference type="EMBL" id="SQI30845.1"/>
    </source>
</evidence>
<evidence type="ECO:0000256" key="4">
    <source>
        <dbReference type="SAM" id="SignalP"/>
    </source>
</evidence>
<name>A0A2X4WV16_9NOCA</name>
<dbReference type="Gene3D" id="2.30.42.10">
    <property type="match status" value="1"/>
</dbReference>
<dbReference type="RefSeq" id="WP_072701662.1">
    <property type="nucleotide sequence ID" value="NZ_JAFBBL010000001.1"/>
</dbReference>
<dbReference type="InterPro" id="IPR009003">
    <property type="entry name" value="Peptidase_S1_PA"/>
</dbReference>
<keyword evidence="7" id="KW-1185">Reference proteome</keyword>
<dbReference type="PRINTS" id="PR00834">
    <property type="entry name" value="PROTEASES2C"/>
</dbReference>
<dbReference type="SUPFAM" id="SSF50494">
    <property type="entry name" value="Trypsin-like serine proteases"/>
    <property type="match status" value="1"/>
</dbReference>
<evidence type="ECO:0000256" key="2">
    <source>
        <dbReference type="ARBA" id="ARBA00022670"/>
    </source>
</evidence>
<feature type="signal peptide" evidence="4">
    <location>
        <begin position="1"/>
        <end position="23"/>
    </location>
</feature>
<evidence type="ECO:0000256" key="1">
    <source>
        <dbReference type="ARBA" id="ARBA00010541"/>
    </source>
</evidence>
<dbReference type="GO" id="GO:0004252">
    <property type="term" value="F:serine-type endopeptidase activity"/>
    <property type="evidence" value="ECO:0007669"/>
    <property type="project" value="InterPro"/>
</dbReference>
<dbReference type="Pfam" id="PF13365">
    <property type="entry name" value="Trypsin_2"/>
    <property type="match status" value="1"/>
</dbReference>
<dbReference type="SMART" id="SM00228">
    <property type="entry name" value="PDZ"/>
    <property type="match status" value="1"/>
</dbReference>
<dbReference type="InterPro" id="IPR043504">
    <property type="entry name" value="Peptidase_S1_PA_chymotrypsin"/>
</dbReference>